<keyword evidence="6" id="KW-0378">Hydrolase</keyword>
<keyword evidence="9" id="KW-0051">Antiviral defense</keyword>
<dbReference type="SUPFAM" id="SSF52540">
    <property type="entry name" value="P-loop containing nucleoside triphosphate hydrolases"/>
    <property type="match status" value="1"/>
</dbReference>
<protein>
    <submittedName>
        <fullName evidence="12">CRISPR-associated helicase Cas3</fullName>
    </submittedName>
</protein>
<accession>A0A923HD67</accession>
<organism evidence="12 13">
    <name type="scientific">Undibacterium jejuense</name>
    <dbReference type="NCBI Taxonomy" id="1344949"/>
    <lineage>
        <taxon>Bacteria</taxon>
        <taxon>Pseudomonadati</taxon>
        <taxon>Pseudomonadota</taxon>
        <taxon>Betaproteobacteria</taxon>
        <taxon>Burkholderiales</taxon>
        <taxon>Oxalobacteraceae</taxon>
        <taxon>Undibacterium</taxon>
    </lineage>
</organism>
<dbReference type="Pfam" id="PF22590">
    <property type="entry name" value="Cas3-like_C_2"/>
    <property type="match status" value="1"/>
</dbReference>
<dbReference type="Proteomes" id="UP000634011">
    <property type="component" value="Unassembled WGS sequence"/>
</dbReference>
<proteinExistence type="inferred from homology"/>
<dbReference type="Gene3D" id="3.40.50.300">
    <property type="entry name" value="P-loop containing nucleotide triphosphate hydrolases"/>
    <property type="match status" value="2"/>
</dbReference>
<evidence type="ECO:0000256" key="9">
    <source>
        <dbReference type="ARBA" id="ARBA00023118"/>
    </source>
</evidence>
<dbReference type="RefSeq" id="WP_186910792.1">
    <property type="nucleotide sequence ID" value="NZ_JACOFV010000001.1"/>
</dbReference>
<evidence type="ECO:0000259" key="10">
    <source>
        <dbReference type="PROSITE" id="PS51192"/>
    </source>
</evidence>
<dbReference type="PANTHER" id="PTHR47963">
    <property type="entry name" value="DEAD-BOX ATP-DEPENDENT RNA HELICASE 47, MITOCHONDRIAL"/>
    <property type="match status" value="1"/>
</dbReference>
<dbReference type="GO" id="GO:0051607">
    <property type="term" value="P:defense response to virus"/>
    <property type="evidence" value="ECO:0007669"/>
    <property type="project" value="UniProtKB-KW"/>
</dbReference>
<comment type="caution">
    <text evidence="12">The sequence shown here is derived from an EMBL/GenBank/DDBJ whole genome shotgun (WGS) entry which is preliminary data.</text>
</comment>
<keyword evidence="13" id="KW-1185">Reference proteome</keyword>
<dbReference type="GO" id="GO:0003724">
    <property type="term" value="F:RNA helicase activity"/>
    <property type="evidence" value="ECO:0007669"/>
    <property type="project" value="TreeGrafter"/>
</dbReference>
<keyword evidence="3" id="KW-0540">Nuclease</keyword>
<dbReference type="InterPro" id="IPR050547">
    <property type="entry name" value="DEAD_box_RNA_helicases"/>
</dbReference>
<dbReference type="GO" id="GO:0046872">
    <property type="term" value="F:metal ion binding"/>
    <property type="evidence" value="ECO:0007669"/>
    <property type="project" value="UniProtKB-KW"/>
</dbReference>
<dbReference type="AlphaFoldDB" id="A0A923HD67"/>
<evidence type="ECO:0000256" key="2">
    <source>
        <dbReference type="ARBA" id="ARBA00009046"/>
    </source>
</evidence>
<evidence type="ECO:0000259" key="11">
    <source>
        <dbReference type="PROSITE" id="PS51643"/>
    </source>
</evidence>
<keyword evidence="5" id="KW-0547">Nucleotide-binding</keyword>
<feature type="domain" description="Helicase ATP-binding" evidence="10">
    <location>
        <begin position="258"/>
        <end position="449"/>
    </location>
</feature>
<keyword evidence="8" id="KW-0067">ATP-binding</keyword>
<dbReference type="Gene3D" id="1.10.3210.30">
    <property type="match status" value="1"/>
</dbReference>
<dbReference type="Pfam" id="PF00270">
    <property type="entry name" value="DEAD"/>
    <property type="match status" value="1"/>
</dbReference>
<evidence type="ECO:0000256" key="3">
    <source>
        <dbReference type="ARBA" id="ARBA00022722"/>
    </source>
</evidence>
<keyword evidence="7" id="KW-0347">Helicase</keyword>
<sequence length="853" mass="94052">MRARPKQVSTVTETIPLHQCLAKSRKLDNGNVVSGRLVFSHCQIVGEVARAMILRMPIWLRSALFPEGSELIAAAHDIGKVSPTFQKKIYSALSQKEDAVLALLKNEDPTQEKLWGGHAGVSQASVATENPSLYIAEILGQHHGFSPNLSIYQATSEVFGGANWHSQRVELLTQLKVALATDFPIVKDALQAKVLAGLTTVSDWVGSGALFEDPEGDWKSNIDVALDEAGFVCPQIRPNLSFQKIFGFEPKDTQLKLIAAVNQPGVYVLEAPMGLGKTEAALYAAYQLLKNNSATGIYFALPTQLTSEKIHERVNQFLKKILDETTLHSQALLVHSNAWLNMGEEANPGGTWFAQGKRGILAPFAVGTVDQALMAVMNVKHGFVRTFGLAGKIVILDEVHSYDSFTGTILDALVKALRQLQCTVIILSATLTQERRKSLLGLSTSCNTSYKPYPLITAQPNEALFVEIETAKIPDVMVHIGHATEIAAIEEAILRAEQGQQVLWIENTVNEAQAVFQLLAARSIGLGIACGLLHSRFLKIDRACNEDIWVRVFGKNGAKARAAQGRILVGTQVLEQSLDIDADFLVSRIAPTDMLLQRLGRLWRHTETVRPAIAKREAWILAPDLATAIISPEQTFGSTVKVYAPYVLCRSLAVWKSIDDLSLPSQIRELIEATYAPKAECDDMAKHLQQLKLNRKKLEGLALVGLSIAGSTQAEETAQTRHSELETTEVLLVRSIQVAHQGVYVTLLNREKILVPQNGRSLGRKKWRELTITLMQNTLKVADYLAPIAIDRKHILWLGDYFYLGKPEFNESNQLRVALVDESGAIRSLQEGLASEKYTLTYDERIGYQAKKT</sequence>
<dbReference type="InterPro" id="IPR006483">
    <property type="entry name" value="CRISPR-assoc_Cas3_HD"/>
</dbReference>
<dbReference type="InterPro" id="IPR006474">
    <property type="entry name" value="Helicase_Cas3_CRISPR-ass_core"/>
</dbReference>
<dbReference type="InterPro" id="IPR027417">
    <property type="entry name" value="P-loop_NTPase"/>
</dbReference>
<dbReference type="PANTHER" id="PTHR47963:SF9">
    <property type="entry name" value="CRISPR-ASSOCIATED ENDONUCLEASE_HELICASE CAS3"/>
    <property type="match status" value="1"/>
</dbReference>
<evidence type="ECO:0000256" key="1">
    <source>
        <dbReference type="ARBA" id="ARBA00006847"/>
    </source>
</evidence>
<evidence type="ECO:0000256" key="4">
    <source>
        <dbReference type="ARBA" id="ARBA00022723"/>
    </source>
</evidence>
<reference evidence="12" key="1">
    <citation type="submission" date="2020-08" db="EMBL/GenBank/DDBJ databases">
        <title>Novel species isolated from subtropical streams in China.</title>
        <authorList>
            <person name="Lu H."/>
        </authorList>
    </citation>
    <scope>NUCLEOTIDE SEQUENCE</scope>
    <source>
        <strain evidence="12">KACC 12607</strain>
    </source>
</reference>
<comment type="similarity">
    <text evidence="2">In the central section; belongs to the CRISPR-associated helicase Cas3 family.</text>
</comment>
<feature type="domain" description="HD Cas3-type" evidence="11">
    <location>
        <begin position="31"/>
        <end position="205"/>
    </location>
</feature>
<evidence type="ECO:0000256" key="8">
    <source>
        <dbReference type="ARBA" id="ARBA00022840"/>
    </source>
</evidence>
<keyword evidence="4" id="KW-0479">Metal-binding</keyword>
<dbReference type="Pfam" id="PF18019">
    <property type="entry name" value="Cas3_HD"/>
    <property type="match status" value="1"/>
</dbReference>
<evidence type="ECO:0000313" key="12">
    <source>
        <dbReference type="EMBL" id="MBC3860875.1"/>
    </source>
</evidence>
<dbReference type="InterPro" id="IPR014001">
    <property type="entry name" value="Helicase_ATP-bd"/>
</dbReference>
<gene>
    <name evidence="12" type="primary">cas3</name>
    <name evidence="12" type="ORF">H8K32_02090</name>
</gene>
<evidence type="ECO:0000313" key="13">
    <source>
        <dbReference type="Proteomes" id="UP000634011"/>
    </source>
</evidence>
<dbReference type="GO" id="GO:0003723">
    <property type="term" value="F:RNA binding"/>
    <property type="evidence" value="ECO:0007669"/>
    <property type="project" value="TreeGrafter"/>
</dbReference>
<evidence type="ECO:0000256" key="6">
    <source>
        <dbReference type="ARBA" id="ARBA00022801"/>
    </source>
</evidence>
<dbReference type="GO" id="GO:0005524">
    <property type="term" value="F:ATP binding"/>
    <property type="evidence" value="ECO:0007669"/>
    <property type="project" value="UniProtKB-KW"/>
</dbReference>
<dbReference type="PROSITE" id="PS51643">
    <property type="entry name" value="HD_CAS3"/>
    <property type="match status" value="1"/>
</dbReference>
<evidence type="ECO:0000256" key="7">
    <source>
        <dbReference type="ARBA" id="ARBA00022806"/>
    </source>
</evidence>
<dbReference type="InterPro" id="IPR054712">
    <property type="entry name" value="Cas3-like_dom"/>
</dbReference>
<name>A0A923HD67_9BURK</name>
<dbReference type="PROSITE" id="PS51192">
    <property type="entry name" value="HELICASE_ATP_BIND_1"/>
    <property type="match status" value="1"/>
</dbReference>
<dbReference type="GO" id="GO:0016787">
    <property type="term" value="F:hydrolase activity"/>
    <property type="evidence" value="ECO:0007669"/>
    <property type="project" value="UniProtKB-KW"/>
</dbReference>
<dbReference type="InterPro" id="IPR038257">
    <property type="entry name" value="CRISPR-assoc_Cas3_HD_sf"/>
</dbReference>
<dbReference type="InterPro" id="IPR011545">
    <property type="entry name" value="DEAD/DEAH_box_helicase_dom"/>
</dbReference>
<dbReference type="CDD" id="cd17930">
    <property type="entry name" value="DEXHc_cas3"/>
    <property type="match status" value="1"/>
</dbReference>
<comment type="similarity">
    <text evidence="1">In the N-terminal section; belongs to the CRISPR-associated nuclease Cas3-HD family.</text>
</comment>
<dbReference type="SMART" id="SM00487">
    <property type="entry name" value="DEXDc"/>
    <property type="match status" value="1"/>
</dbReference>
<dbReference type="EMBL" id="JACOFV010000001">
    <property type="protein sequence ID" value="MBC3860875.1"/>
    <property type="molecule type" value="Genomic_DNA"/>
</dbReference>
<dbReference type="GO" id="GO:0004518">
    <property type="term" value="F:nuclease activity"/>
    <property type="evidence" value="ECO:0007669"/>
    <property type="project" value="UniProtKB-KW"/>
</dbReference>
<dbReference type="NCBIfam" id="TIGR01587">
    <property type="entry name" value="cas3_core"/>
    <property type="match status" value="1"/>
</dbReference>
<evidence type="ECO:0000256" key="5">
    <source>
        <dbReference type="ARBA" id="ARBA00022741"/>
    </source>
</evidence>